<accession>A0ACC0CSA4</accession>
<sequence length="128" mass="14146">MPFEIFRKPESKDIPTPYPPFPQARAVDPFATQKPNEKPIVVTYMHMSKSTTPMPFTPLYECDETGVVLEGALNIEDEEGNVATLKAGDSFFVKRGSKILFGSETAALVVKVAGRYDGEGWAQYVPSE</sequence>
<organism evidence="1 2">
    <name type="scientific">Hypoxylon rubiginosum</name>
    <dbReference type="NCBI Taxonomy" id="110542"/>
    <lineage>
        <taxon>Eukaryota</taxon>
        <taxon>Fungi</taxon>
        <taxon>Dikarya</taxon>
        <taxon>Ascomycota</taxon>
        <taxon>Pezizomycotina</taxon>
        <taxon>Sordariomycetes</taxon>
        <taxon>Xylariomycetidae</taxon>
        <taxon>Xylariales</taxon>
        <taxon>Hypoxylaceae</taxon>
        <taxon>Hypoxylon</taxon>
    </lineage>
</organism>
<dbReference type="EMBL" id="MU394354">
    <property type="protein sequence ID" value="KAI6083310.1"/>
    <property type="molecule type" value="Genomic_DNA"/>
</dbReference>
<proteinExistence type="predicted"/>
<comment type="caution">
    <text evidence="1">The sequence shown here is derived from an EMBL/GenBank/DDBJ whole genome shotgun (WGS) entry which is preliminary data.</text>
</comment>
<protein>
    <submittedName>
        <fullName evidence="1">Uncharacterized protein</fullName>
    </submittedName>
</protein>
<name>A0ACC0CSA4_9PEZI</name>
<evidence type="ECO:0000313" key="1">
    <source>
        <dbReference type="EMBL" id="KAI6083310.1"/>
    </source>
</evidence>
<dbReference type="Proteomes" id="UP001497680">
    <property type="component" value="Unassembled WGS sequence"/>
</dbReference>
<keyword evidence="2" id="KW-1185">Reference proteome</keyword>
<reference evidence="1 2" key="1">
    <citation type="journal article" date="2022" name="New Phytol.">
        <title>Ecological generalism drives hyperdiversity of secondary metabolite gene clusters in xylarialean endophytes.</title>
        <authorList>
            <person name="Franco M.E.E."/>
            <person name="Wisecaver J.H."/>
            <person name="Arnold A.E."/>
            <person name="Ju Y.M."/>
            <person name="Slot J.C."/>
            <person name="Ahrendt S."/>
            <person name="Moore L.P."/>
            <person name="Eastman K.E."/>
            <person name="Scott K."/>
            <person name="Konkel Z."/>
            <person name="Mondo S.J."/>
            <person name="Kuo A."/>
            <person name="Hayes R.D."/>
            <person name="Haridas S."/>
            <person name="Andreopoulos B."/>
            <person name="Riley R."/>
            <person name="LaButti K."/>
            <person name="Pangilinan J."/>
            <person name="Lipzen A."/>
            <person name="Amirebrahimi M."/>
            <person name="Yan J."/>
            <person name="Adam C."/>
            <person name="Keymanesh K."/>
            <person name="Ng V."/>
            <person name="Louie K."/>
            <person name="Northen T."/>
            <person name="Drula E."/>
            <person name="Henrissat B."/>
            <person name="Hsieh H.M."/>
            <person name="Youens-Clark K."/>
            <person name="Lutzoni F."/>
            <person name="Miadlikowska J."/>
            <person name="Eastwood D.C."/>
            <person name="Hamelin R.C."/>
            <person name="Grigoriev I.V."/>
            <person name="U'Ren J.M."/>
        </authorList>
    </citation>
    <scope>NUCLEOTIDE SEQUENCE [LARGE SCALE GENOMIC DNA]</scope>
    <source>
        <strain evidence="1 2">ER1909</strain>
    </source>
</reference>
<gene>
    <name evidence="1" type="ORF">F4821DRAFT_263046</name>
</gene>
<evidence type="ECO:0000313" key="2">
    <source>
        <dbReference type="Proteomes" id="UP001497680"/>
    </source>
</evidence>